<reference evidence="1" key="1">
    <citation type="submission" date="2019-08" db="EMBL/GenBank/DDBJ databases">
        <authorList>
            <person name="Kucharzyk K."/>
            <person name="Murdoch R.W."/>
            <person name="Higgins S."/>
            <person name="Loffler F."/>
        </authorList>
    </citation>
    <scope>NUCLEOTIDE SEQUENCE</scope>
</reference>
<proteinExistence type="predicted"/>
<comment type="caution">
    <text evidence="1">The sequence shown here is derived from an EMBL/GenBank/DDBJ whole genome shotgun (WGS) entry which is preliminary data.</text>
</comment>
<organism evidence="1">
    <name type="scientific">bioreactor metagenome</name>
    <dbReference type="NCBI Taxonomy" id="1076179"/>
    <lineage>
        <taxon>unclassified sequences</taxon>
        <taxon>metagenomes</taxon>
        <taxon>ecological metagenomes</taxon>
    </lineage>
</organism>
<sequence>MLRLIAGLDLHLGDFQIPVAELVPDKVIERVGDVVEAVLGKALGDFGFGFLQHGGNPAICLAEVHVARELPARLALFLGVLLQAAVVAFAVHQYEARRVPQLVAEVAVALAALAVKVDRTAQRCQRGEGEAQRVGAIGGDAFGEFLLRVLAHLRGGLGAAQAGGALVQQGL</sequence>
<evidence type="ECO:0000313" key="1">
    <source>
        <dbReference type="EMBL" id="MPN12768.1"/>
    </source>
</evidence>
<name>A0A645FEE6_9ZZZZ</name>
<dbReference type="EMBL" id="VSSQ01059181">
    <property type="protein sequence ID" value="MPN12768.1"/>
    <property type="molecule type" value="Genomic_DNA"/>
</dbReference>
<protein>
    <submittedName>
        <fullName evidence="1">Uncharacterized protein</fullName>
    </submittedName>
</protein>
<gene>
    <name evidence="1" type="ORF">SDC9_160088</name>
</gene>
<dbReference type="AlphaFoldDB" id="A0A645FEE6"/>
<accession>A0A645FEE6</accession>